<dbReference type="Proteomes" id="UP000319374">
    <property type="component" value="Chromosome"/>
</dbReference>
<dbReference type="InterPro" id="IPR008703">
    <property type="entry name" value="NqrA"/>
</dbReference>
<keyword evidence="2 8" id="KW-1278">Translocase</keyword>
<organism evidence="12 13">
    <name type="scientific">Alistipes dispar</name>
    <dbReference type="NCBI Taxonomy" id="2585119"/>
    <lineage>
        <taxon>Bacteria</taxon>
        <taxon>Pseudomonadati</taxon>
        <taxon>Bacteroidota</taxon>
        <taxon>Bacteroidia</taxon>
        <taxon>Bacteroidales</taxon>
        <taxon>Rikenellaceae</taxon>
        <taxon>Alistipes</taxon>
    </lineage>
</organism>
<accession>A0A4Y1X4L1</accession>
<dbReference type="Pfam" id="PF11973">
    <property type="entry name" value="NQRA_SLBB"/>
    <property type="match status" value="1"/>
</dbReference>
<dbReference type="PANTHER" id="PTHR37839">
    <property type="entry name" value="NA(+)-TRANSLOCATING NADH-QUINONE REDUCTASE SUBUNIT A"/>
    <property type="match status" value="1"/>
</dbReference>
<keyword evidence="1 8" id="KW-0813">Transport</keyword>
<dbReference type="OrthoDB" id="9774536at2"/>
<evidence type="ECO:0000256" key="5">
    <source>
        <dbReference type="ARBA" id="ARBA00023065"/>
    </source>
</evidence>
<comment type="similarity">
    <text evidence="8">Belongs to the NqrA family.</text>
</comment>
<dbReference type="GO" id="GO:0016655">
    <property type="term" value="F:oxidoreductase activity, acting on NAD(P)H, quinone or similar compound as acceptor"/>
    <property type="evidence" value="ECO:0007669"/>
    <property type="project" value="UniProtKB-UniRule"/>
</dbReference>
<feature type="domain" description="Na(+)-translocating NADH-quinone reductase subunit A C-terminal" evidence="10">
    <location>
        <begin position="263"/>
        <end position="315"/>
    </location>
</feature>
<evidence type="ECO:0000313" key="12">
    <source>
        <dbReference type="EMBL" id="BBL07419.1"/>
    </source>
</evidence>
<evidence type="ECO:0000259" key="9">
    <source>
        <dbReference type="Pfam" id="PF05896"/>
    </source>
</evidence>
<dbReference type="Pfam" id="PF24836">
    <property type="entry name" value="NQRA_2nd"/>
    <property type="match status" value="1"/>
</dbReference>
<keyword evidence="5 8" id="KW-0406">Ion transport</keyword>
<dbReference type="NCBIfam" id="NF003761">
    <property type="entry name" value="PRK05352.1-4"/>
    <property type="match status" value="1"/>
</dbReference>
<evidence type="ECO:0000259" key="10">
    <source>
        <dbReference type="Pfam" id="PF11973"/>
    </source>
</evidence>
<evidence type="ECO:0000256" key="4">
    <source>
        <dbReference type="ARBA" id="ARBA00023053"/>
    </source>
</evidence>
<dbReference type="HAMAP" id="MF_00425">
    <property type="entry name" value="NqrA"/>
    <property type="match status" value="1"/>
</dbReference>
<dbReference type="PANTHER" id="PTHR37839:SF1">
    <property type="entry name" value="NA(+)-TRANSLOCATING NADH-QUINONE REDUCTASE SUBUNIT A"/>
    <property type="match status" value="1"/>
</dbReference>
<reference evidence="13" key="1">
    <citation type="submission" date="2019-06" db="EMBL/GenBank/DDBJ databases">
        <title>Alistipes onderdonkii subsp. vulgaris subsp. nov., Alistipes dispar sp. nov. and Alistipes communis sp. nov., isolated from human faeces, and creation of Alistipes onderdonkii subsp. onderdonkii subsp. nov.</title>
        <authorList>
            <person name="Sakamoto M."/>
            <person name="Ikeyama N."/>
            <person name="Ogata Y."/>
            <person name="Suda W."/>
            <person name="Iino T."/>
            <person name="Hattori M."/>
            <person name="Ohkuma M."/>
        </authorList>
    </citation>
    <scope>NUCLEOTIDE SEQUENCE [LARGE SCALE GENOMIC DNA]</scope>
    <source>
        <strain evidence="13">5CPEGH6</strain>
    </source>
</reference>
<evidence type="ECO:0000256" key="3">
    <source>
        <dbReference type="ARBA" id="ARBA00023027"/>
    </source>
</evidence>
<dbReference type="InterPro" id="IPR056147">
    <property type="entry name" value="NQRA_N"/>
</dbReference>
<evidence type="ECO:0000256" key="2">
    <source>
        <dbReference type="ARBA" id="ARBA00022967"/>
    </source>
</evidence>
<dbReference type="KEGG" id="ada:A5CPEGH6_20570"/>
<dbReference type="GeneID" id="98674043"/>
<feature type="domain" description="NqrA N-terminal barrel-sandwich hybrid" evidence="9">
    <location>
        <begin position="5"/>
        <end position="96"/>
    </location>
</feature>
<evidence type="ECO:0000256" key="7">
    <source>
        <dbReference type="ARBA" id="ARBA00023201"/>
    </source>
</evidence>
<comment type="catalytic activity">
    <reaction evidence="8">
        <text>a ubiquinone + n Na(+)(in) + NADH + H(+) = a ubiquinol + n Na(+)(out) + NAD(+)</text>
        <dbReference type="Rhea" id="RHEA:47748"/>
        <dbReference type="Rhea" id="RHEA-COMP:9565"/>
        <dbReference type="Rhea" id="RHEA-COMP:9566"/>
        <dbReference type="ChEBI" id="CHEBI:15378"/>
        <dbReference type="ChEBI" id="CHEBI:16389"/>
        <dbReference type="ChEBI" id="CHEBI:17976"/>
        <dbReference type="ChEBI" id="CHEBI:29101"/>
        <dbReference type="ChEBI" id="CHEBI:57540"/>
        <dbReference type="ChEBI" id="CHEBI:57945"/>
        <dbReference type="EC" id="7.2.1.1"/>
    </reaction>
</comment>
<evidence type="ECO:0000313" key="13">
    <source>
        <dbReference type="Proteomes" id="UP000319374"/>
    </source>
</evidence>
<dbReference type="RefSeq" id="WP_141429593.1">
    <property type="nucleotide sequence ID" value="NZ_AP019736.1"/>
</dbReference>
<evidence type="ECO:0000256" key="1">
    <source>
        <dbReference type="ARBA" id="ARBA00022448"/>
    </source>
</evidence>
<feature type="domain" description="NqrA second alpha/beta" evidence="11">
    <location>
        <begin position="115"/>
        <end position="258"/>
    </location>
</feature>
<sequence length="451" mass="50112">MSKIITLRKGLDINLAGKPRESLSDAPQASEYALSPLDFEGVTPKLLVKVGDKVKAGTPLFFNKYNERVLFTSPVSGTVAAVNRGEKRKVLSVTVTPDGGQSYEEFGKIDLRTASREQIVELLLRSGLWPMIVQRPYGVIADPNDTPKAVFISAFDSAPLAPDYNFVLRDEQRNLQAGIELMRRLTLGKVHLSVRAKAEGRMPSLQGVELHAFAGKHPVGNVGVQIHHVDPINKGDIVWTVNIQDLAIIGRLVNEGRVDMRRIVAVTGSEIENPHYVRIVSGARVDSLVSGNVRPQKEGDRVRFISGNVLTGTKTSPEGFMGFYANQLTAIPEGDKYELLGWAMPRLNKFSVSRAYFSWLCPKKEYNLDTNLNGGERPFVVTGLYEQYLPMDIYPMYLLKACLAGDIDKMENLGIYEVTEEDFALCEFVDPSKIEIQQIIRDGINLMIKEA</sequence>
<dbReference type="NCBIfam" id="TIGR01936">
    <property type="entry name" value="nqrA"/>
    <property type="match status" value="1"/>
</dbReference>
<protein>
    <recommendedName>
        <fullName evidence="8">Na(+)-translocating NADH-quinone reductase subunit A</fullName>
        <shortName evidence="8">Na(+)-NQR subunit A</shortName>
        <shortName evidence="8">Na(+)-translocating NQR subunit A</shortName>
        <ecNumber evidence="8">7.2.1.1</ecNumber>
    </recommendedName>
    <alternativeName>
        <fullName evidence="8">NQR complex subunit A</fullName>
    </alternativeName>
    <alternativeName>
        <fullName evidence="8">NQR-1 subunit A</fullName>
    </alternativeName>
</protein>
<keyword evidence="6 8" id="KW-0830">Ubiquinone</keyword>
<keyword evidence="7 8" id="KW-0739">Sodium transport</keyword>
<evidence type="ECO:0000256" key="8">
    <source>
        <dbReference type="HAMAP-Rule" id="MF_00425"/>
    </source>
</evidence>
<dbReference type="AlphaFoldDB" id="A0A4Y1X4L1"/>
<proteinExistence type="inferred from homology"/>
<dbReference type="Pfam" id="PF05896">
    <property type="entry name" value="NQRA_N"/>
    <property type="match status" value="1"/>
</dbReference>
<dbReference type="GO" id="GO:0006814">
    <property type="term" value="P:sodium ion transport"/>
    <property type="evidence" value="ECO:0007669"/>
    <property type="project" value="UniProtKB-UniRule"/>
</dbReference>
<keyword evidence="13" id="KW-1185">Reference proteome</keyword>
<keyword evidence="4 8" id="KW-0915">Sodium</keyword>
<dbReference type="Gene3D" id="2.40.50.100">
    <property type="match status" value="1"/>
</dbReference>
<dbReference type="InterPro" id="IPR056148">
    <property type="entry name" value="NQRA_2nd"/>
</dbReference>
<dbReference type="InterPro" id="IPR022615">
    <property type="entry name" value="NqrA_C_domain"/>
</dbReference>
<gene>
    <name evidence="8 12" type="primary">nqrA</name>
    <name evidence="12" type="ORF">A5CPEGH6_20570</name>
</gene>
<evidence type="ECO:0000256" key="6">
    <source>
        <dbReference type="ARBA" id="ARBA00023075"/>
    </source>
</evidence>
<evidence type="ECO:0000259" key="11">
    <source>
        <dbReference type="Pfam" id="PF24836"/>
    </source>
</evidence>
<comment type="subunit">
    <text evidence="8">Composed of six subunits; NqrA, NqrB, NqrC, NqrD, NqrE and NqrF.</text>
</comment>
<dbReference type="EC" id="7.2.1.1" evidence="8"/>
<dbReference type="EMBL" id="AP019736">
    <property type="protein sequence ID" value="BBL07419.1"/>
    <property type="molecule type" value="Genomic_DNA"/>
</dbReference>
<keyword evidence="3 8" id="KW-0520">NAD</keyword>
<name>A0A4Y1X4L1_9BACT</name>
<comment type="function">
    <text evidence="8">NQR complex catalyzes the reduction of ubiquinone-1 to ubiquinol by two successive reactions, coupled with the transport of Na(+) ions from the cytoplasm to the periplasm. NqrA to NqrE are probably involved in the second step, the conversion of ubisemiquinone to ubiquinol.</text>
</comment>